<dbReference type="InterPro" id="IPR001818">
    <property type="entry name" value="Pept_M10_metallopeptidase"/>
</dbReference>
<dbReference type="InterPro" id="IPR024079">
    <property type="entry name" value="MetalloPept_cat_dom_sf"/>
</dbReference>
<dbReference type="Gene3D" id="3.40.390.10">
    <property type="entry name" value="Collagenase (Catalytic Domain)"/>
    <property type="match status" value="1"/>
</dbReference>
<dbReference type="Pfam" id="PF00413">
    <property type="entry name" value="Peptidase_M10"/>
    <property type="match status" value="1"/>
</dbReference>
<keyword evidence="7" id="KW-0106">Calcium</keyword>
<accession>A0A6A5U2M9</accession>
<evidence type="ECO:0000256" key="6">
    <source>
        <dbReference type="PIRSR" id="PIRSR621190-1"/>
    </source>
</evidence>
<feature type="binding site" evidence="7">
    <location>
        <position position="72"/>
    </location>
    <ligand>
        <name>Zn(2+)</name>
        <dbReference type="ChEBI" id="CHEBI:29105"/>
        <label>2</label>
        <note>catalytic</note>
    </ligand>
</feature>
<keyword evidence="4 7" id="KW-0862">Zinc</keyword>
<sequence length="422" mass="45349">PLTIVPAPANTRADIHILFTPMGASETQYAFTNMIADGLSLSPGLINITFNDDYTWTDDRLFNFTALHEIGHALGLSHSKVEDAVMFAYYGGLIREISPDDEAAVHVVYGWREPRWRSIGGGGGDAGVRGLVMVSSTSTSSVWDKPARGDGIYQLRSTGKVLYYSPSSGTGTGTGTGTWLSIDNNKDTVQITGANGFLYQRHVDGSIYKYRGTGSEWQYIGAANENVMDIVAAADQIYLLGRDGLIARWTGGTGTSQQQQWTTIHPASSPAPIQIVITDSQTLWLLLASGSLLRSSPPYSSLQLVDTNPLNAAIAVGAENFYKLQSDGQVVWLDPVQYFWSTIEEAGSVGVYAVGAFVYSRHGDGSLWRYTGTPGVWEMLDKGAGGQGEGEGKEGGRVVGDRTGGVWARRDAGAGEVWELVS</sequence>
<dbReference type="GO" id="GO:0004222">
    <property type="term" value="F:metalloendopeptidase activity"/>
    <property type="evidence" value="ECO:0007669"/>
    <property type="project" value="InterPro"/>
</dbReference>
<comment type="cofactor">
    <cofactor evidence="7">
        <name>Zn(2+)</name>
        <dbReference type="ChEBI" id="CHEBI:29105"/>
    </cofactor>
    <text evidence="7">Binds 2 Zn(2+) ions per subunit.</text>
</comment>
<evidence type="ECO:0000256" key="7">
    <source>
        <dbReference type="PIRSR" id="PIRSR621190-2"/>
    </source>
</evidence>
<evidence type="ECO:0000256" key="2">
    <source>
        <dbReference type="ARBA" id="ARBA00022723"/>
    </source>
</evidence>
<dbReference type="SUPFAM" id="SSF55486">
    <property type="entry name" value="Metalloproteases ('zincins'), catalytic domain"/>
    <property type="match status" value="1"/>
</dbReference>
<dbReference type="InterPro" id="IPR021190">
    <property type="entry name" value="Pept_M10A"/>
</dbReference>
<feature type="binding site" evidence="7">
    <location>
        <position position="78"/>
    </location>
    <ligand>
        <name>Zn(2+)</name>
        <dbReference type="ChEBI" id="CHEBI:29105"/>
        <label>2</label>
        <note>catalytic</note>
    </ligand>
</feature>
<dbReference type="Proteomes" id="UP000800035">
    <property type="component" value="Unassembled WGS sequence"/>
</dbReference>
<keyword evidence="5" id="KW-0482">Metalloprotease</keyword>
<keyword evidence="3" id="KW-0378">Hydrolase</keyword>
<feature type="binding site" evidence="7">
    <location>
        <position position="68"/>
    </location>
    <ligand>
        <name>Zn(2+)</name>
        <dbReference type="ChEBI" id="CHEBI:29105"/>
        <label>2</label>
        <note>catalytic</note>
    </ligand>
</feature>
<protein>
    <recommendedName>
        <fullName evidence="8">Peptidase M10 metallopeptidase domain-containing protein</fullName>
    </recommendedName>
</protein>
<evidence type="ECO:0000256" key="4">
    <source>
        <dbReference type="ARBA" id="ARBA00022833"/>
    </source>
</evidence>
<evidence type="ECO:0000256" key="3">
    <source>
        <dbReference type="ARBA" id="ARBA00022801"/>
    </source>
</evidence>
<dbReference type="PANTHER" id="PTHR10201:SF323">
    <property type="entry name" value="MATRIX METALLOPROTEINASE-21"/>
    <property type="match status" value="1"/>
</dbReference>
<dbReference type="AlphaFoldDB" id="A0A6A5U2M9"/>
<proteinExistence type="predicted"/>
<dbReference type="EMBL" id="ML976985">
    <property type="protein sequence ID" value="KAF1959383.1"/>
    <property type="molecule type" value="Genomic_DNA"/>
</dbReference>
<feature type="domain" description="Peptidase M10 metallopeptidase" evidence="8">
    <location>
        <begin position="9"/>
        <end position="110"/>
    </location>
</feature>
<dbReference type="GO" id="GO:0030574">
    <property type="term" value="P:collagen catabolic process"/>
    <property type="evidence" value="ECO:0007669"/>
    <property type="project" value="TreeGrafter"/>
</dbReference>
<dbReference type="OrthoDB" id="65569at2759"/>
<dbReference type="PANTHER" id="PTHR10201">
    <property type="entry name" value="MATRIX METALLOPROTEINASE"/>
    <property type="match status" value="1"/>
</dbReference>
<feature type="binding site" evidence="7">
    <location>
        <position position="52"/>
    </location>
    <ligand>
        <name>Ca(2+)</name>
        <dbReference type="ChEBI" id="CHEBI:29108"/>
        <label>1</label>
    </ligand>
</feature>
<organism evidence="9 10">
    <name type="scientific">Byssothecium circinans</name>
    <dbReference type="NCBI Taxonomy" id="147558"/>
    <lineage>
        <taxon>Eukaryota</taxon>
        <taxon>Fungi</taxon>
        <taxon>Dikarya</taxon>
        <taxon>Ascomycota</taxon>
        <taxon>Pezizomycotina</taxon>
        <taxon>Dothideomycetes</taxon>
        <taxon>Pleosporomycetidae</taxon>
        <taxon>Pleosporales</taxon>
        <taxon>Massarineae</taxon>
        <taxon>Massarinaceae</taxon>
        <taxon>Byssothecium</taxon>
    </lineage>
</organism>
<keyword evidence="1" id="KW-0645">Protease</keyword>
<evidence type="ECO:0000256" key="5">
    <source>
        <dbReference type="ARBA" id="ARBA00023049"/>
    </source>
</evidence>
<evidence type="ECO:0000313" key="10">
    <source>
        <dbReference type="Proteomes" id="UP000800035"/>
    </source>
</evidence>
<dbReference type="GO" id="GO:0008270">
    <property type="term" value="F:zinc ion binding"/>
    <property type="evidence" value="ECO:0007669"/>
    <property type="project" value="InterPro"/>
</dbReference>
<evidence type="ECO:0000256" key="1">
    <source>
        <dbReference type="ARBA" id="ARBA00022670"/>
    </source>
</evidence>
<feature type="active site" evidence="6">
    <location>
        <position position="69"/>
    </location>
</feature>
<reference evidence="9" key="1">
    <citation type="journal article" date="2020" name="Stud. Mycol.">
        <title>101 Dothideomycetes genomes: a test case for predicting lifestyles and emergence of pathogens.</title>
        <authorList>
            <person name="Haridas S."/>
            <person name="Albert R."/>
            <person name="Binder M."/>
            <person name="Bloem J."/>
            <person name="Labutti K."/>
            <person name="Salamov A."/>
            <person name="Andreopoulos B."/>
            <person name="Baker S."/>
            <person name="Barry K."/>
            <person name="Bills G."/>
            <person name="Bluhm B."/>
            <person name="Cannon C."/>
            <person name="Castanera R."/>
            <person name="Culley D."/>
            <person name="Daum C."/>
            <person name="Ezra D."/>
            <person name="Gonzalez J."/>
            <person name="Henrissat B."/>
            <person name="Kuo A."/>
            <person name="Liang C."/>
            <person name="Lipzen A."/>
            <person name="Lutzoni F."/>
            <person name="Magnuson J."/>
            <person name="Mondo S."/>
            <person name="Nolan M."/>
            <person name="Ohm R."/>
            <person name="Pangilinan J."/>
            <person name="Park H.-J."/>
            <person name="Ramirez L."/>
            <person name="Alfaro M."/>
            <person name="Sun H."/>
            <person name="Tritt A."/>
            <person name="Yoshinaga Y."/>
            <person name="Zwiers L.-H."/>
            <person name="Turgeon B."/>
            <person name="Goodwin S."/>
            <person name="Spatafora J."/>
            <person name="Crous P."/>
            <person name="Grigoriev I."/>
        </authorList>
    </citation>
    <scope>NUCLEOTIDE SEQUENCE</scope>
    <source>
        <strain evidence="9">CBS 675.92</strain>
    </source>
</reference>
<dbReference type="GO" id="GO:0006508">
    <property type="term" value="P:proteolysis"/>
    <property type="evidence" value="ECO:0007669"/>
    <property type="project" value="UniProtKB-KW"/>
</dbReference>
<evidence type="ECO:0000313" key="9">
    <source>
        <dbReference type="EMBL" id="KAF1959383.1"/>
    </source>
</evidence>
<name>A0A6A5U2M9_9PLEO</name>
<comment type="cofactor">
    <cofactor evidence="7">
        <name>Ca(2+)</name>
        <dbReference type="ChEBI" id="CHEBI:29108"/>
    </cofactor>
    <text evidence="7">Can bind about 5 Ca(2+) ions per subunit.</text>
</comment>
<dbReference type="PRINTS" id="PR00138">
    <property type="entry name" value="MATRIXIN"/>
</dbReference>
<gene>
    <name evidence="9" type="ORF">CC80DRAFT_407503</name>
</gene>
<keyword evidence="10" id="KW-1185">Reference proteome</keyword>
<dbReference type="GO" id="GO:0031012">
    <property type="term" value="C:extracellular matrix"/>
    <property type="evidence" value="ECO:0007669"/>
    <property type="project" value="InterPro"/>
</dbReference>
<keyword evidence="2 7" id="KW-0479">Metal-binding</keyword>
<feature type="binding site" evidence="7">
    <location>
        <position position="14"/>
    </location>
    <ligand>
        <name>Ca(2+)</name>
        <dbReference type="ChEBI" id="CHEBI:29108"/>
        <label>2</label>
    </ligand>
</feature>
<evidence type="ECO:0000259" key="8">
    <source>
        <dbReference type="Pfam" id="PF00413"/>
    </source>
</evidence>
<feature type="binding site" evidence="7">
    <location>
        <position position="86"/>
    </location>
    <ligand>
        <name>Zn(2+)</name>
        <dbReference type="ChEBI" id="CHEBI:29105"/>
        <label>2</label>
        <note>catalytic</note>
    </ligand>
</feature>
<feature type="non-terminal residue" evidence="9">
    <location>
        <position position="1"/>
    </location>
</feature>
<dbReference type="GO" id="GO:0030198">
    <property type="term" value="P:extracellular matrix organization"/>
    <property type="evidence" value="ECO:0007669"/>
    <property type="project" value="TreeGrafter"/>
</dbReference>